<dbReference type="AlphaFoldDB" id="A0A9N9ADG0"/>
<evidence type="ECO:0000313" key="2">
    <source>
        <dbReference type="Proteomes" id="UP000789396"/>
    </source>
</evidence>
<protein>
    <submittedName>
        <fullName evidence="1">5703_t:CDS:1</fullName>
    </submittedName>
</protein>
<comment type="caution">
    <text evidence="1">The sequence shown here is derived from an EMBL/GenBank/DDBJ whole genome shotgun (WGS) entry which is preliminary data.</text>
</comment>
<sequence length="54" mass="6379">NDVRIKRGDGEEGKKEMSTVNHKRTNHMKEDKPTNIPESFDKERISSLIEYNYI</sequence>
<gene>
    <name evidence="1" type="ORF">RFULGI_LOCUS3538</name>
</gene>
<proteinExistence type="predicted"/>
<keyword evidence="2" id="KW-1185">Reference proteome</keyword>
<evidence type="ECO:0000313" key="1">
    <source>
        <dbReference type="EMBL" id="CAG8525199.1"/>
    </source>
</evidence>
<name>A0A9N9ADG0_9GLOM</name>
<dbReference type="EMBL" id="CAJVPZ010003122">
    <property type="protein sequence ID" value="CAG8525199.1"/>
    <property type="molecule type" value="Genomic_DNA"/>
</dbReference>
<feature type="non-terminal residue" evidence="1">
    <location>
        <position position="1"/>
    </location>
</feature>
<dbReference type="Proteomes" id="UP000789396">
    <property type="component" value="Unassembled WGS sequence"/>
</dbReference>
<organism evidence="1 2">
    <name type="scientific">Racocetra fulgida</name>
    <dbReference type="NCBI Taxonomy" id="60492"/>
    <lineage>
        <taxon>Eukaryota</taxon>
        <taxon>Fungi</taxon>
        <taxon>Fungi incertae sedis</taxon>
        <taxon>Mucoromycota</taxon>
        <taxon>Glomeromycotina</taxon>
        <taxon>Glomeromycetes</taxon>
        <taxon>Diversisporales</taxon>
        <taxon>Gigasporaceae</taxon>
        <taxon>Racocetra</taxon>
    </lineage>
</organism>
<reference evidence="1" key="1">
    <citation type="submission" date="2021-06" db="EMBL/GenBank/DDBJ databases">
        <authorList>
            <person name="Kallberg Y."/>
            <person name="Tangrot J."/>
            <person name="Rosling A."/>
        </authorList>
    </citation>
    <scope>NUCLEOTIDE SEQUENCE</scope>
    <source>
        <strain evidence="1">IN212</strain>
    </source>
</reference>
<accession>A0A9N9ADG0</accession>